<reference evidence="3" key="1">
    <citation type="submission" date="2024-05" db="EMBL/GenBank/DDBJ databases">
        <title>Isolation and characterization of Sporomusa carbonis sp. nov., a carboxydotrophic hydrogenogen in the genus of Sporomusa isolated from a charcoal burning pile.</title>
        <authorList>
            <person name="Boeer T."/>
            <person name="Rosenbaum F."/>
            <person name="Eysell L."/>
            <person name="Mueller V."/>
            <person name="Daniel R."/>
            <person name="Poehlein A."/>
        </authorList>
    </citation>
    <scope>NUCLEOTIDE SEQUENCE [LARGE SCALE GENOMIC DNA]</scope>
    <source>
        <strain evidence="3">DSM 10669</strain>
    </source>
</reference>
<name>A0ABZ3IIR4_9FIRM</name>
<dbReference type="SUPFAM" id="SSF55073">
    <property type="entry name" value="Nucleotide cyclase"/>
    <property type="match status" value="1"/>
</dbReference>
<dbReference type="RefSeq" id="WP_094602645.1">
    <property type="nucleotide sequence ID" value="NZ_CP155573.1"/>
</dbReference>
<organism evidence="3 4">
    <name type="scientific">Sporomusa silvacetica DSM 10669</name>
    <dbReference type="NCBI Taxonomy" id="1123289"/>
    <lineage>
        <taxon>Bacteria</taxon>
        <taxon>Bacillati</taxon>
        <taxon>Bacillota</taxon>
        <taxon>Negativicutes</taxon>
        <taxon>Selenomonadales</taxon>
        <taxon>Sporomusaceae</taxon>
        <taxon>Sporomusa</taxon>
    </lineage>
</organism>
<keyword evidence="1" id="KW-0472">Membrane</keyword>
<evidence type="ECO:0000313" key="4">
    <source>
        <dbReference type="Proteomes" id="UP000216752"/>
    </source>
</evidence>
<dbReference type="SMART" id="SM00267">
    <property type="entry name" value="GGDEF"/>
    <property type="match status" value="1"/>
</dbReference>
<dbReference type="Gene3D" id="3.30.70.270">
    <property type="match status" value="1"/>
</dbReference>
<dbReference type="InterPro" id="IPR000160">
    <property type="entry name" value="GGDEF_dom"/>
</dbReference>
<dbReference type="InterPro" id="IPR029787">
    <property type="entry name" value="Nucleotide_cyclase"/>
</dbReference>
<dbReference type="EMBL" id="CP155573">
    <property type="protein sequence ID" value="XFO65283.1"/>
    <property type="molecule type" value="Genomic_DNA"/>
</dbReference>
<dbReference type="InterPro" id="IPR050469">
    <property type="entry name" value="Diguanylate_Cyclase"/>
</dbReference>
<accession>A0ABZ3IIR4</accession>
<feature type="domain" description="GGDEF" evidence="2">
    <location>
        <begin position="92"/>
        <end position="218"/>
    </location>
</feature>
<dbReference type="NCBIfam" id="TIGR00254">
    <property type="entry name" value="GGDEF"/>
    <property type="match status" value="1"/>
</dbReference>
<dbReference type="PANTHER" id="PTHR45138:SF9">
    <property type="entry name" value="DIGUANYLATE CYCLASE DGCM-RELATED"/>
    <property type="match status" value="1"/>
</dbReference>
<feature type="transmembrane region" description="Helical" evidence="1">
    <location>
        <begin position="36"/>
        <end position="55"/>
    </location>
</feature>
<proteinExistence type="predicted"/>
<keyword evidence="4" id="KW-1185">Reference proteome</keyword>
<protein>
    <recommendedName>
        <fullName evidence="2">GGDEF domain-containing protein</fullName>
    </recommendedName>
</protein>
<evidence type="ECO:0000256" key="1">
    <source>
        <dbReference type="SAM" id="Phobius"/>
    </source>
</evidence>
<keyword evidence="1" id="KW-0812">Transmembrane</keyword>
<evidence type="ECO:0000259" key="2">
    <source>
        <dbReference type="PROSITE" id="PS50887"/>
    </source>
</evidence>
<gene>
    <name evidence="3" type="ORF">SPSIL_013920</name>
</gene>
<evidence type="ECO:0000313" key="3">
    <source>
        <dbReference type="EMBL" id="XFO65283.1"/>
    </source>
</evidence>
<dbReference type="InterPro" id="IPR043128">
    <property type="entry name" value="Rev_trsase/Diguanyl_cyclase"/>
</dbReference>
<keyword evidence="1" id="KW-1133">Transmembrane helix</keyword>
<dbReference type="CDD" id="cd01949">
    <property type="entry name" value="GGDEF"/>
    <property type="match status" value="1"/>
</dbReference>
<feature type="transmembrane region" description="Helical" evidence="1">
    <location>
        <begin position="6"/>
        <end position="24"/>
    </location>
</feature>
<sequence length="219" mass="24801">MFYNYARFILTMSGIVIGSTGYYFGTIYRVDDERLLWVGTTMIVAITGFVIGGLIEKLSINSRTDYLTGLWNRRYFYLKLDEQGERAFSGKKQLCIAMIDVDGFKTVNDMYGHTIGDVLLSGIAAILKKDTRSKDVVIRWGGDEFVIIFTETSLKNALEVMERIRYKVEGAFSPYHLTISSGIIPLEQDQDLKDLLTKADQALYKAKEQKNAVITVTDL</sequence>
<dbReference type="PROSITE" id="PS50887">
    <property type="entry name" value="GGDEF"/>
    <property type="match status" value="1"/>
</dbReference>
<dbReference type="PANTHER" id="PTHR45138">
    <property type="entry name" value="REGULATORY COMPONENTS OF SENSORY TRANSDUCTION SYSTEM"/>
    <property type="match status" value="1"/>
</dbReference>
<dbReference type="Proteomes" id="UP000216752">
    <property type="component" value="Chromosome"/>
</dbReference>
<dbReference type="Pfam" id="PF00990">
    <property type="entry name" value="GGDEF"/>
    <property type="match status" value="1"/>
</dbReference>